<evidence type="ECO:0000313" key="6">
    <source>
        <dbReference type="Proteomes" id="UP000187735"/>
    </source>
</evidence>
<feature type="domain" description="Calcineurin-like phosphoesterase" evidence="2">
    <location>
        <begin position="143"/>
        <end position="328"/>
    </location>
</feature>
<dbReference type="InterPro" id="IPR051918">
    <property type="entry name" value="STPP_CPPED1"/>
</dbReference>
<dbReference type="Proteomes" id="UP000187735">
    <property type="component" value="Chromosome"/>
</dbReference>
<dbReference type="SUPFAM" id="SSF56300">
    <property type="entry name" value="Metallo-dependent phosphatases"/>
    <property type="match status" value="1"/>
</dbReference>
<feature type="chain" id="PRO_5012342899" evidence="1">
    <location>
        <begin position="26"/>
        <end position="528"/>
    </location>
</feature>
<reference evidence="5 6" key="1">
    <citation type="journal article" date="2016" name="Front. Microbiol.">
        <title>Fuerstia marisgermanicae gen. nov., sp. nov., an Unusual Member of the Phylum Planctomycetes from the German Wadden Sea.</title>
        <authorList>
            <person name="Kohn T."/>
            <person name="Heuer A."/>
            <person name="Jogler M."/>
            <person name="Vollmers J."/>
            <person name="Boedeker C."/>
            <person name="Bunk B."/>
            <person name="Rast P."/>
            <person name="Borchert D."/>
            <person name="Glockner I."/>
            <person name="Freese H.M."/>
            <person name="Klenk H.P."/>
            <person name="Overmann J."/>
            <person name="Kaster A.K."/>
            <person name="Rohde M."/>
            <person name="Wiegand S."/>
            <person name="Jogler C."/>
        </authorList>
    </citation>
    <scope>NUCLEOTIDE SEQUENCE [LARGE SCALE GENOMIC DNA]</scope>
    <source>
        <strain evidence="5 6">NH11</strain>
    </source>
</reference>
<dbReference type="SUPFAM" id="SSF117074">
    <property type="entry name" value="Hypothetical protein PA1324"/>
    <property type="match status" value="1"/>
</dbReference>
<sequence precursor="true">MYRHFLLTSVTVGVIFSLAPQSLVAQQQASGTVFVDANSNGKFDDGEETKAGVFVSNGRELVATDEEGKYQIAVGDDTIVFVVKPTGYRVPTDQDHISRFYYIHKPNGSPKDLKFPGVEPTGPLPQTINFPLHKQDEPTAFDVLFFGDPQPRNQQEIDYIAHDVVEPLIGFDAAFGVTLGDILFNDLNLFDSFNRTIGKIGIPWYNVIGNHDINFATDKDELSDETYERVYGPAYYSFNYGGVHFVVVDDVHWMTDGKRKFYRSGLSDAQLDFIENDLKTVPQDQLVVAMMHIPLVKSTPWLEPKRDRLFRILETRDHCISLSGHTHHHEHVMIGEESGWKKPQPHHHIINVTVCGSWWSGRPDENDIPHTMCADGTPNGYTVMHFDGDKYELEYRAARRLPDYQVRVMADEEYAADREVPGSFFANVFNAMPEAKVEWKLQTGEQWLPMTKTVEADPLFLKRHEEEKAIKAKTGSVPWRELPKPMPSPHLWTAKVPTNLKAGTYAIEVRCTNPNGQVLTGERIFRVK</sequence>
<dbReference type="Pfam" id="PF00149">
    <property type="entry name" value="Metallophos"/>
    <property type="match status" value="1"/>
</dbReference>
<dbReference type="RefSeq" id="WP_077023180.1">
    <property type="nucleotide sequence ID" value="NZ_CP017641.1"/>
</dbReference>
<evidence type="ECO:0000259" key="2">
    <source>
        <dbReference type="Pfam" id="PF00149"/>
    </source>
</evidence>
<dbReference type="Pfam" id="PF16371">
    <property type="entry name" value="MetallophosN"/>
    <property type="match status" value="1"/>
</dbReference>
<evidence type="ECO:0000259" key="4">
    <source>
        <dbReference type="Pfam" id="PF16371"/>
    </source>
</evidence>
<dbReference type="InterPro" id="IPR032288">
    <property type="entry name" value="Metallophos_C"/>
</dbReference>
<evidence type="ECO:0000256" key="1">
    <source>
        <dbReference type="SAM" id="SignalP"/>
    </source>
</evidence>
<proteinExistence type="predicted"/>
<dbReference type="OrthoDB" id="235808at2"/>
<dbReference type="InterPro" id="IPR032285">
    <property type="entry name" value="Metallophos_N"/>
</dbReference>
<dbReference type="STRING" id="1891926.Fuma_01002"/>
<feature type="signal peptide" evidence="1">
    <location>
        <begin position="1"/>
        <end position="25"/>
    </location>
</feature>
<dbReference type="KEGG" id="fmr:Fuma_01002"/>
<dbReference type="PANTHER" id="PTHR43143">
    <property type="entry name" value="METALLOPHOSPHOESTERASE, CALCINEURIN SUPERFAMILY"/>
    <property type="match status" value="1"/>
</dbReference>
<dbReference type="InterPro" id="IPR029052">
    <property type="entry name" value="Metallo-depent_PP-like"/>
</dbReference>
<dbReference type="GO" id="GO:0016787">
    <property type="term" value="F:hydrolase activity"/>
    <property type="evidence" value="ECO:0007669"/>
    <property type="project" value="InterPro"/>
</dbReference>
<dbReference type="EMBL" id="CP017641">
    <property type="protein sequence ID" value="APZ91414.1"/>
    <property type="molecule type" value="Genomic_DNA"/>
</dbReference>
<keyword evidence="1" id="KW-0732">Signal</keyword>
<dbReference type="Gene3D" id="3.60.21.10">
    <property type="match status" value="1"/>
</dbReference>
<name>A0A1P8WBG5_9PLAN</name>
<organism evidence="5 6">
    <name type="scientific">Fuerstiella marisgermanici</name>
    <dbReference type="NCBI Taxonomy" id="1891926"/>
    <lineage>
        <taxon>Bacteria</taxon>
        <taxon>Pseudomonadati</taxon>
        <taxon>Planctomycetota</taxon>
        <taxon>Planctomycetia</taxon>
        <taxon>Planctomycetales</taxon>
        <taxon>Planctomycetaceae</taxon>
        <taxon>Fuerstiella</taxon>
    </lineage>
</organism>
<feature type="domain" description="Calcineurin-like phosphoesterase N-terminal" evidence="4">
    <location>
        <begin position="47"/>
        <end position="109"/>
    </location>
</feature>
<feature type="domain" description="Calcineurin-like phosphoesterase C-terminal" evidence="3">
    <location>
        <begin position="352"/>
        <end position="517"/>
    </location>
</feature>
<gene>
    <name evidence="5" type="ORF">Fuma_01002</name>
</gene>
<dbReference type="PANTHER" id="PTHR43143:SF1">
    <property type="entry name" value="SERINE_THREONINE-PROTEIN PHOSPHATASE CPPED1"/>
    <property type="match status" value="1"/>
</dbReference>
<protein>
    <submittedName>
        <fullName evidence="5">Calcineurin-like phosphoesterase</fullName>
    </submittedName>
</protein>
<evidence type="ECO:0000313" key="5">
    <source>
        <dbReference type="EMBL" id="APZ91414.1"/>
    </source>
</evidence>
<dbReference type="Pfam" id="PF16370">
    <property type="entry name" value="MetallophosC"/>
    <property type="match status" value="1"/>
</dbReference>
<dbReference type="InterPro" id="IPR004843">
    <property type="entry name" value="Calcineurin-like_PHP"/>
</dbReference>
<dbReference type="AlphaFoldDB" id="A0A1P8WBG5"/>
<keyword evidence="6" id="KW-1185">Reference proteome</keyword>
<evidence type="ECO:0000259" key="3">
    <source>
        <dbReference type="Pfam" id="PF16370"/>
    </source>
</evidence>
<accession>A0A1P8WBG5</accession>